<dbReference type="InterPro" id="IPR050834">
    <property type="entry name" value="Glycosyltransf_2"/>
</dbReference>
<sequence length="269" mass="29465">MVPVHNNSSDATRAISSVVAQTMPAKELIIVDDASDPEQLKLLKAYLGALDSAPPIRLICLPENVGPGLARHLGAQQAEGEHVAFLDADDQWHIEKLETVAPLLTSGRASLVGHQRPWRFEVGTDDLRSTISGAPIRALKRRHFLRRNPIPTSSIVAKREVAQTMFALGGRRAEDYMALLVATANPGTTRFIAAPLCFASKPPFGHSGEGADQREMYAATFRNAMRLRELGHLGKTEFITHIAWLVAKVPVGLLRQARYRRMPRGGSIT</sequence>
<evidence type="ECO:0000259" key="1">
    <source>
        <dbReference type="Pfam" id="PF00535"/>
    </source>
</evidence>
<keyword evidence="3" id="KW-1185">Reference proteome</keyword>
<evidence type="ECO:0000313" key="3">
    <source>
        <dbReference type="Proteomes" id="UP000648352"/>
    </source>
</evidence>
<dbReference type="Gene3D" id="3.90.550.10">
    <property type="entry name" value="Spore Coat Polysaccharide Biosynthesis Protein SpsA, Chain A"/>
    <property type="match status" value="1"/>
</dbReference>
<dbReference type="Pfam" id="PF00535">
    <property type="entry name" value="Glycos_transf_2"/>
    <property type="match status" value="1"/>
</dbReference>
<organism evidence="2 3">
    <name type="scientific">Microbacterium pullorum</name>
    <dbReference type="NCBI Taxonomy" id="2762236"/>
    <lineage>
        <taxon>Bacteria</taxon>
        <taxon>Bacillati</taxon>
        <taxon>Actinomycetota</taxon>
        <taxon>Actinomycetes</taxon>
        <taxon>Micrococcales</taxon>
        <taxon>Microbacteriaceae</taxon>
        <taxon>Microbacterium</taxon>
    </lineage>
</organism>
<evidence type="ECO:0000313" key="2">
    <source>
        <dbReference type="EMBL" id="MBD7958581.1"/>
    </source>
</evidence>
<name>A0ABR8S517_9MICO</name>
<accession>A0ABR8S517</accession>
<dbReference type="EMBL" id="JACSQP010000009">
    <property type="protein sequence ID" value="MBD7958581.1"/>
    <property type="molecule type" value="Genomic_DNA"/>
</dbReference>
<dbReference type="CDD" id="cd00761">
    <property type="entry name" value="Glyco_tranf_GTA_type"/>
    <property type="match status" value="1"/>
</dbReference>
<dbReference type="InterPro" id="IPR001173">
    <property type="entry name" value="Glyco_trans_2-like"/>
</dbReference>
<gene>
    <name evidence="2" type="ORF">H9651_13100</name>
</gene>
<protein>
    <submittedName>
        <fullName evidence="2">Glycosyltransferase family 2 protein</fullName>
    </submittedName>
</protein>
<proteinExistence type="predicted"/>
<dbReference type="RefSeq" id="WP_191719773.1">
    <property type="nucleotide sequence ID" value="NZ_JACSQP010000009.1"/>
</dbReference>
<reference evidence="2 3" key="1">
    <citation type="submission" date="2020-08" db="EMBL/GenBank/DDBJ databases">
        <title>A Genomic Blueprint of the Chicken Gut Microbiome.</title>
        <authorList>
            <person name="Gilroy R."/>
            <person name="Ravi A."/>
            <person name="Getino M."/>
            <person name="Pursley I."/>
            <person name="Horton D.L."/>
            <person name="Alikhan N.-F."/>
            <person name="Baker D."/>
            <person name="Gharbi K."/>
            <person name="Hall N."/>
            <person name="Watson M."/>
            <person name="Adriaenssens E.M."/>
            <person name="Foster-Nyarko E."/>
            <person name="Jarju S."/>
            <person name="Secka A."/>
            <person name="Antonio M."/>
            <person name="Oren A."/>
            <person name="Chaudhuri R."/>
            <person name="La Ragione R.M."/>
            <person name="Hildebrand F."/>
            <person name="Pallen M.J."/>
        </authorList>
    </citation>
    <scope>NUCLEOTIDE SEQUENCE [LARGE SCALE GENOMIC DNA]</scope>
    <source>
        <strain evidence="2 3">Sa4CUA7</strain>
    </source>
</reference>
<dbReference type="PANTHER" id="PTHR43685">
    <property type="entry name" value="GLYCOSYLTRANSFERASE"/>
    <property type="match status" value="1"/>
</dbReference>
<dbReference type="Proteomes" id="UP000648352">
    <property type="component" value="Unassembled WGS sequence"/>
</dbReference>
<feature type="domain" description="Glycosyltransferase 2-like" evidence="1">
    <location>
        <begin position="2"/>
        <end position="142"/>
    </location>
</feature>
<dbReference type="PANTHER" id="PTHR43685:SF2">
    <property type="entry name" value="GLYCOSYLTRANSFERASE 2-LIKE DOMAIN-CONTAINING PROTEIN"/>
    <property type="match status" value="1"/>
</dbReference>
<dbReference type="InterPro" id="IPR029044">
    <property type="entry name" value="Nucleotide-diphossugar_trans"/>
</dbReference>
<comment type="caution">
    <text evidence="2">The sequence shown here is derived from an EMBL/GenBank/DDBJ whole genome shotgun (WGS) entry which is preliminary data.</text>
</comment>
<dbReference type="SUPFAM" id="SSF53448">
    <property type="entry name" value="Nucleotide-diphospho-sugar transferases"/>
    <property type="match status" value="1"/>
</dbReference>